<organism evidence="1">
    <name type="scientific">Oscillatoriales cyanobacterium SpSt-418</name>
    <dbReference type="NCBI Taxonomy" id="2282169"/>
    <lineage>
        <taxon>Bacteria</taxon>
        <taxon>Bacillati</taxon>
        <taxon>Cyanobacteriota</taxon>
        <taxon>Cyanophyceae</taxon>
        <taxon>Oscillatoriophycideae</taxon>
        <taxon>Oscillatoriales</taxon>
    </lineage>
</organism>
<reference evidence="1" key="1">
    <citation type="journal article" date="2020" name="mSystems">
        <title>Genome- and Community-Level Interaction Insights into Carbon Utilization and Element Cycling Functions of Hydrothermarchaeota in Hydrothermal Sediment.</title>
        <authorList>
            <person name="Zhou Z."/>
            <person name="Liu Y."/>
            <person name="Xu W."/>
            <person name="Pan J."/>
            <person name="Luo Z.H."/>
            <person name="Li M."/>
        </authorList>
    </citation>
    <scope>NUCLEOTIDE SEQUENCE [LARGE SCALE GENOMIC DNA]</scope>
    <source>
        <strain evidence="1">SpSt-418</strain>
    </source>
</reference>
<proteinExistence type="predicted"/>
<accession>A0A7C3KBW1</accession>
<dbReference type="EMBL" id="DSRU01000067">
    <property type="protein sequence ID" value="HFM97289.1"/>
    <property type="molecule type" value="Genomic_DNA"/>
</dbReference>
<gene>
    <name evidence="1" type="ORF">ENR64_05880</name>
</gene>
<sequence length="81" mass="9058">MTYIDCYLAAVRQCCAMAIQLLKSKKAMPFHFHRGNKLRISFTTMSPCVARGEARPAFKRAFNTQLAVFTGKPSSRLEGDA</sequence>
<dbReference type="AlphaFoldDB" id="A0A7C3KBW1"/>
<comment type="caution">
    <text evidence="1">The sequence shown here is derived from an EMBL/GenBank/DDBJ whole genome shotgun (WGS) entry which is preliminary data.</text>
</comment>
<evidence type="ECO:0000313" key="1">
    <source>
        <dbReference type="EMBL" id="HFM97289.1"/>
    </source>
</evidence>
<protein>
    <submittedName>
        <fullName evidence="1">Uncharacterized protein</fullName>
    </submittedName>
</protein>
<name>A0A7C3KBW1_9CYAN</name>